<name>A0A918G3R3_9ACTN</name>
<evidence type="ECO:0000256" key="1">
    <source>
        <dbReference type="ARBA" id="ARBA00023015"/>
    </source>
</evidence>
<evidence type="ECO:0000256" key="4">
    <source>
        <dbReference type="SAM" id="MobiDB-lite"/>
    </source>
</evidence>
<comment type="caution">
    <text evidence="7">The sequence shown here is derived from an EMBL/GenBank/DDBJ whole genome shotgun (WGS) entry which is preliminary data.</text>
</comment>
<dbReference type="InterPro" id="IPR029016">
    <property type="entry name" value="GAF-like_dom_sf"/>
</dbReference>
<proteinExistence type="predicted"/>
<dbReference type="GO" id="GO:0003677">
    <property type="term" value="F:DNA binding"/>
    <property type="evidence" value="ECO:0007669"/>
    <property type="project" value="UniProtKB-KW"/>
</dbReference>
<dbReference type="AlphaFoldDB" id="A0A918G3R3"/>
<dbReference type="GO" id="GO:0045892">
    <property type="term" value="P:negative regulation of DNA-templated transcription"/>
    <property type="evidence" value="ECO:0007669"/>
    <property type="project" value="TreeGrafter"/>
</dbReference>
<dbReference type="PROSITE" id="PS51078">
    <property type="entry name" value="ICLR_ED"/>
    <property type="match status" value="1"/>
</dbReference>
<keyword evidence="2" id="KW-0238">DNA-binding</keyword>
<organism evidence="7 8">
    <name type="scientific">Streptomyces humidus</name>
    <dbReference type="NCBI Taxonomy" id="52259"/>
    <lineage>
        <taxon>Bacteria</taxon>
        <taxon>Bacillati</taxon>
        <taxon>Actinomycetota</taxon>
        <taxon>Actinomycetes</taxon>
        <taxon>Kitasatosporales</taxon>
        <taxon>Streptomycetaceae</taxon>
        <taxon>Streptomyces</taxon>
    </lineage>
</organism>
<gene>
    <name evidence="7" type="ORF">GCM10010269_65120</name>
</gene>
<dbReference type="SUPFAM" id="SSF55781">
    <property type="entry name" value="GAF domain-like"/>
    <property type="match status" value="1"/>
</dbReference>
<evidence type="ECO:0000256" key="2">
    <source>
        <dbReference type="ARBA" id="ARBA00023125"/>
    </source>
</evidence>
<keyword evidence="8" id="KW-1185">Reference proteome</keyword>
<feature type="compositionally biased region" description="Basic and acidic residues" evidence="4">
    <location>
        <begin position="1"/>
        <end position="11"/>
    </location>
</feature>
<dbReference type="GO" id="GO:0003700">
    <property type="term" value="F:DNA-binding transcription factor activity"/>
    <property type="evidence" value="ECO:0007669"/>
    <property type="project" value="TreeGrafter"/>
</dbReference>
<dbReference type="Pfam" id="PF09339">
    <property type="entry name" value="HTH_IclR"/>
    <property type="match status" value="1"/>
</dbReference>
<reference evidence="7" key="2">
    <citation type="submission" date="2020-09" db="EMBL/GenBank/DDBJ databases">
        <authorList>
            <person name="Sun Q."/>
            <person name="Ohkuma M."/>
        </authorList>
    </citation>
    <scope>NUCLEOTIDE SEQUENCE</scope>
    <source>
        <strain evidence="7">JCM 4386</strain>
    </source>
</reference>
<dbReference type="InterPro" id="IPR014757">
    <property type="entry name" value="Tscrpt_reg_IclR_C"/>
</dbReference>
<feature type="region of interest" description="Disordered" evidence="4">
    <location>
        <begin position="1"/>
        <end position="22"/>
    </location>
</feature>
<dbReference type="InterPro" id="IPR005471">
    <property type="entry name" value="Tscrpt_reg_IclR_N"/>
</dbReference>
<feature type="domain" description="IclR-ED" evidence="6">
    <location>
        <begin position="78"/>
        <end position="243"/>
    </location>
</feature>
<dbReference type="PANTHER" id="PTHR30136">
    <property type="entry name" value="HELIX-TURN-HELIX TRANSCRIPTIONAL REGULATOR, ICLR FAMILY"/>
    <property type="match status" value="1"/>
</dbReference>
<accession>A0A918G3R3</accession>
<dbReference type="Gene3D" id="3.30.450.40">
    <property type="match status" value="2"/>
</dbReference>
<dbReference type="InterPro" id="IPR036390">
    <property type="entry name" value="WH_DNA-bd_sf"/>
</dbReference>
<dbReference type="PANTHER" id="PTHR30136:SF24">
    <property type="entry name" value="HTH-TYPE TRANSCRIPTIONAL REPRESSOR ALLR"/>
    <property type="match status" value="1"/>
</dbReference>
<evidence type="ECO:0000256" key="3">
    <source>
        <dbReference type="ARBA" id="ARBA00023163"/>
    </source>
</evidence>
<evidence type="ECO:0000313" key="8">
    <source>
        <dbReference type="Proteomes" id="UP000606194"/>
    </source>
</evidence>
<dbReference type="Gene3D" id="1.10.10.10">
    <property type="entry name" value="Winged helix-like DNA-binding domain superfamily/Winged helix DNA-binding domain"/>
    <property type="match status" value="1"/>
</dbReference>
<dbReference type="SUPFAM" id="SSF46785">
    <property type="entry name" value="Winged helix' DNA-binding domain"/>
    <property type="match status" value="1"/>
</dbReference>
<keyword evidence="3" id="KW-0804">Transcription</keyword>
<feature type="domain" description="HTH iclR-type" evidence="5">
    <location>
        <begin position="22"/>
        <end position="82"/>
    </location>
</feature>
<sequence>MNRQNRTDRGKATRVSSGGETSQTLDRGLTVLALLAKHSDGLTAAELAGHLGAARAIVYRLLRTLEAHNLVTRLDTRYVLGFGLSELASRLRPRLQSVALPILRQLSQRTNSTALLSVADGDQALVLLTAEPPDSTMHLAMREGARHPLTVGADGVAILAGRPPGDSDTEDVRRARRQGYAVSVGALQEGAVGVAAPIRVSDWPTASLGIVQLGVSMPDPTVGDLVTSAAAEAAQRLTGTPGFDMSSSR</sequence>
<dbReference type="InterPro" id="IPR050707">
    <property type="entry name" value="HTH_MetabolicPath_Reg"/>
</dbReference>
<keyword evidence="1" id="KW-0805">Transcription regulation</keyword>
<dbReference type="InterPro" id="IPR036388">
    <property type="entry name" value="WH-like_DNA-bd_sf"/>
</dbReference>
<dbReference type="Pfam" id="PF01614">
    <property type="entry name" value="IclR_C"/>
    <property type="match status" value="1"/>
</dbReference>
<dbReference type="SMART" id="SM00346">
    <property type="entry name" value="HTH_ICLR"/>
    <property type="match status" value="1"/>
</dbReference>
<protein>
    <submittedName>
        <fullName evidence="7">Transcriptional regulator</fullName>
    </submittedName>
</protein>
<evidence type="ECO:0000259" key="5">
    <source>
        <dbReference type="PROSITE" id="PS51077"/>
    </source>
</evidence>
<dbReference type="EMBL" id="BMTL01000033">
    <property type="protein sequence ID" value="GGS16949.1"/>
    <property type="molecule type" value="Genomic_DNA"/>
</dbReference>
<dbReference type="PROSITE" id="PS51077">
    <property type="entry name" value="HTH_ICLR"/>
    <property type="match status" value="1"/>
</dbReference>
<reference evidence="7" key="1">
    <citation type="journal article" date="2014" name="Int. J. Syst. Evol. Microbiol.">
        <title>Complete genome sequence of Corynebacterium casei LMG S-19264T (=DSM 44701T), isolated from a smear-ripened cheese.</title>
        <authorList>
            <consortium name="US DOE Joint Genome Institute (JGI-PGF)"/>
            <person name="Walter F."/>
            <person name="Albersmeier A."/>
            <person name="Kalinowski J."/>
            <person name="Ruckert C."/>
        </authorList>
    </citation>
    <scope>NUCLEOTIDE SEQUENCE</scope>
    <source>
        <strain evidence="7">JCM 4386</strain>
    </source>
</reference>
<dbReference type="Proteomes" id="UP000606194">
    <property type="component" value="Unassembled WGS sequence"/>
</dbReference>
<evidence type="ECO:0000313" key="7">
    <source>
        <dbReference type="EMBL" id="GGS16949.1"/>
    </source>
</evidence>
<evidence type="ECO:0000259" key="6">
    <source>
        <dbReference type="PROSITE" id="PS51078"/>
    </source>
</evidence>